<dbReference type="InterPro" id="IPR036390">
    <property type="entry name" value="WH_DNA-bd_sf"/>
</dbReference>
<evidence type="ECO:0000313" key="8">
    <source>
        <dbReference type="Proteomes" id="UP000056750"/>
    </source>
</evidence>
<dbReference type="Gene3D" id="1.10.10.10">
    <property type="entry name" value="Winged helix-like DNA-binding domain superfamily/Winged helix DNA-binding domain"/>
    <property type="match status" value="1"/>
</dbReference>
<evidence type="ECO:0000256" key="2">
    <source>
        <dbReference type="ARBA" id="ARBA00023015"/>
    </source>
</evidence>
<dbReference type="Pfam" id="PF03466">
    <property type="entry name" value="LysR_substrate"/>
    <property type="match status" value="1"/>
</dbReference>
<organism evidence="7 9">
    <name type="scientific">Alteromonas stellipolaris</name>
    <dbReference type="NCBI Taxonomy" id="233316"/>
    <lineage>
        <taxon>Bacteria</taxon>
        <taxon>Pseudomonadati</taxon>
        <taxon>Pseudomonadota</taxon>
        <taxon>Gammaproteobacteria</taxon>
        <taxon>Alteromonadales</taxon>
        <taxon>Alteromonadaceae</taxon>
        <taxon>Alteromonas/Salinimonas group</taxon>
        <taxon>Alteromonas</taxon>
    </lineage>
</organism>
<dbReference type="GeneID" id="83256398"/>
<dbReference type="InterPro" id="IPR000847">
    <property type="entry name" value="LysR_HTH_N"/>
</dbReference>
<dbReference type="GO" id="GO:0006351">
    <property type="term" value="P:DNA-templated transcription"/>
    <property type="evidence" value="ECO:0007669"/>
    <property type="project" value="TreeGrafter"/>
</dbReference>
<keyword evidence="3" id="KW-0238">DNA-binding</keyword>
<evidence type="ECO:0000313" key="6">
    <source>
        <dbReference type="EMBL" id="AMJ72818.1"/>
    </source>
</evidence>
<evidence type="ECO:0000313" key="7">
    <source>
        <dbReference type="EMBL" id="MDO6577583.1"/>
    </source>
</evidence>
<protein>
    <submittedName>
        <fullName evidence="6 7">Transcriptional regulator</fullName>
    </submittedName>
</protein>
<dbReference type="AlphaFoldDB" id="A0AAW7Z4Z5"/>
<reference evidence="7" key="2">
    <citation type="submission" date="2023-07" db="EMBL/GenBank/DDBJ databases">
        <title>Genome content predicts the carbon catabolic preferences of heterotrophic bacteria.</title>
        <authorList>
            <person name="Gralka M."/>
        </authorList>
    </citation>
    <scope>NUCLEOTIDE SEQUENCE</scope>
    <source>
        <strain evidence="7">F2M12</strain>
    </source>
</reference>
<comment type="similarity">
    <text evidence="1">Belongs to the LysR transcriptional regulatory family.</text>
</comment>
<reference evidence="6 8" key="1">
    <citation type="submission" date="2015-12" db="EMBL/GenBank/DDBJ databases">
        <title>Intraspecies pangenome expansion in the marine bacterium Alteromonas.</title>
        <authorList>
            <person name="Lopez-Perez M."/>
            <person name="Rodriguez-Valera F."/>
        </authorList>
    </citation>
    <scope>NUCLEOTIDE SEQUENCE [LARGE SCALE GENOMIC DNA]</scope>
    <source>
        <strain evidence="6 8">LMG 21861</strain>
    </source>
</reference>
<dbReference type="RefSeq" id="WP_057794868.1">
    <property type="nucleotide sequence ID" value="NZ_CANLMS010000004.1"/>
</dbReference>
<dbReference type="SUPFAM" id="SSF53850">
    <property type="entry name" value="Periplasmic binding protein-like II"/>
    <property type="match status" value="1"/>
</dbReference>
<dbReference type="EMBL" id="CP013926">
    <property type="protein sequence ID" value="AMJ72818.1"/>
    <property type="molecule type" value="Genomic_DNA"/>
</dbReference>
<name>A0AAW7Z4Z5_9ALTE</name>
<dbReference type="SUPFAM" id="SSF46785">
    <property type="entry name" value="Winged helix' DNA-binding domain"/>
    <property type="match status" value="1"/>
</dbReference>
<dbReference type="Pfam" id="PF00126">
    <property type="entry name" value="HTH_1"/>
    <property type="match status" value="1"/>
</dbReference>
<dbReference type="Gene3D" id="3.40.190.290">
    <property type="match status" value="1"/>
</dbReference>
<evidence type="ECO:0000256" key="4">
    <source>
        <dbReference type="ARBA" id="ARBA00023163"/>
    </source>
</evidence>
<keyword evidence="2" id="KW-0805">Transcription regulation</keyword>
<dbReference type="KEGG" id="asq:AVL57_01805"/>
<feature type="domain" description="HTH lysR-type" evidence="5">
    <location>
        <begin position="1"/>
        <end position="58"/>
    </location>
</feature>
<dbReference type="PANTHER" id="PTHR30537">
    <property type="entry name" value="HTH-TYPE TRANSCRIPTIONAL REGULATOR"/>
    <property type="match status" value="1"/>
</dbReference>
<dbReference type="PANTHER" id="PTHR30537:SF3">
    <property type="entry name" value="TRANSCRIPTIONAL REGULATORY PROTEIN"/>
    <property type="match status" value="1"/>
</dbReference>
<evidence type="ECO:0000259" key="5">
    <source>
        <dbReference type="PROSITE" id="PS50931"/>
    </source>
</evidence>
<proteinExistence type="inferred from homology"/>
<dbReference type="Proteomes" id="UP001170717">
    <property type="component" value="Unassembled WGS sequence"/>
</dbReference>
<keyword evidence="4" id="KW-0804">Transcription</keyword>
<evidence type="ECO:0000256" key="3">
    <source>
        <dbReference type="ARBA" id="ARBA00023125"/>
    </source>
</evidence>
<evidence type="ECO:0000313" key="9">
    <source>
        <dbReference type="Proteomes" id="UP001170717"/>
    </source>
</evidence>
<dbReference type="PROSITE" id="PS50931">
    <property type="entry name" value="HTH_LYSR"/>
    <property type="match status" value="1"/>
</dbReference>
<sequence length="293" mass="33419">MNWDDLRLFLGLARNGKISIAARNLHLDATTLIRRVKRLETALNCNLFELSNKGYLLTDHGKRLVHYIEHAERHILEAKNDLTDERQELSGTVRVSASEGFGSWVLAPALAEFKQRYPAICVELVANSGFLNINKREADIAILLEKPTKGLLYTKRLTDYRLNLYMHEDLVAEHGAPSSIEQLSPFNLVSYVPDLIYAPQLNFIEESLLSPLHALKSTSINAQFQMLRNKAGVGILPHFIAKNAHELQPVLQDKINITRTFWLATHRDVRHLARVNVFLDWLNDTVQKHADIF</sequence>
<dbReference type="Proteomes" id="UP000056750">
    <property type="component" value="Chromosome"/>
</dbReference>
<dbReference type="GO" id="GO:0003700">
    <property type="term" value="F:DNA-binding transcription factor activity"/>
    <property type="evidence" value="ECO:0007669"/>
    <property type="project" value="InterPro"/>
</dbReference>
<dbReference type="InterPro" id="IPR058163">
    <property type="entry name" value="LysR-type_TF_proteobact-type"/>
</dbReference>
<dbReference type="GO" id="GO:0043565">
    <property type="term" value="F:sequence-specific DNA binding"/>
    <property type="evidence" value="ECO:0007669"/>
    <property type="project" value="TreeGrafter"/>
</dbReference>
<keyword evidence="8" id="KW-1185">Reference proteome</keyword>
<dbReference type="EMBL" id="JAUOQI010000005">
    <property type="protein sequence ID" value="MDO6577583.1"/>
    <property type="molecule type" value="Genomic_DNA"/>
</dbReference>
<gene>
    <name evidence="6" type="ORF">AVL57_01805</name>
    <name evidence="7" type="ORF">Q4527_09265</name>
</gene>
<dbReference type="InterPro" id="IPR005119">
    <property type="entry name" value="LysR_subst-bd"/>
</dbReference>
<dbReference type="InterPro" id="IPR036388">
    <property type="entry name" value="WH-like_DNA-bd_sf"/>
</dbReference>
<accession>A0AAW7Z4Z5</accession>
<evidence type="ECO:0000256" key="1">
    <source>
        <dbReference type="ARBA" id="ARBA00009437"/>
    </source>
</evidence>